<evidence type="ECO:0000256" key="6">
    <source>
        <dbReference type="SAM" id="MobiDB-lite"/>
    </source>
</evidence>
<comment type="similarity">
    <text evidence="1">Belongs to the TfdA dioxygenase family.</text>
</comment>
<feature type="domain" description="TauD/TfdA-like" evidence="7">
    <location>
        <begin position="63"/>
        <end position="331"/>
    </location>
</feature>
<evidence type="ECO:0000256" key="4">
    <source>
        <dbReference type="ARBA" id="ARBA00023002"/>
    </source>
</evidence>
<evidence type="ECO:0000256" key="1">
    <source>
        <dbReference type="ARBA" id="ARBA00005896"/>
    </source>
</evidence>
<protein>
    <recommendedName>
        <fullName evidence="7">TauD/TfdA-like domain-containing protein</fullName>
    </recommendedName>
</protein>
<dbReference type="OrthoDB" id="10257314at2759"/>
<feature type="region of interest" description="Disordered" evidence="6">
    <location>
        <begin position="332"/>
        <end position="361"/>
    </location>
</feature>
<dbReference type="SUPFAM" id="SSF51197">
    <property type="entry name" value="Clavaminate synthase-like"/>
    <property type="match status" value="1"/>
</dbReference>
<keyword evidence="9" id="KW-1185">Reference proteome</keyword>
<dbReference type="InterPro" id="IPR042098">
    <property type="entry name" value="TauD-like_sf"/>
</dbReference>
<accession>A0A167JAH3</accession>
<sequence length="361" mass="40520">MTNATLQHVADEHLDLQKLARQKESYLVYPDTTYPELEPFDHADPGRLGDPKKASLYDNATKIFDLTPGIGTEIHGLQLSKLTDEQKNDLGLLVAERGVVFFRDQDLTPHQGRKLGEYFGPLLIHSVLGHPPGYPEILTLLSGAEEDKIIKNLSNFGRTSDAWHSDVTYEFQPPGFTFLKIDTLPKVGGDTLWASGYSAYDKLSPALQTFLEGLEAVHSGAQQINAAKIAGATVRRHDAEHIHPVVRTHPVTGFKSIYVNPVFTRRIVGLSKRESDTLLDFLYEHVSGGHDFQVRFRWEENSIAIWDNRVTFHCPIPDYIGGGKRHGWRITAQAERPVFDPNSKSRNEEFRKRAAEKNGSA</sequence>
<evidence type="ECO:0000259" key="7">
    <source>
        <dbReference type="Pfam" id="PF02668"/>
    </source>
</evidence>
<dbReference type="EMBL" id="KV441009">
    <property type="protein sequence ID" value="OAD65599.1"/>
    <property type="molecule type" value="Genomic_DNA"/>
</dbReference>
<dbReference type="Proteomes" id="UP000077315">
    <property type="component" value="Unassembled WGS sequence"/>
</dbReference>
<evidence type="ECO:0000256" key="3">
    <source>
        <dbReference type="ARBA" id="ARBA00022964"/>
    </source>
</evidence>
<dbReference type="Pfam" id="PF02668">
    <property type="entry name" value="TauD"/>
    <property type="match status" value="1"/>
</dbReference>
<proteinExistence type="inferred from homology"/>
<dbReference type="FunFam" id="3.60.130.10:FF:000003">
    <property type="entry name" value="Alpha-ketoglutarate-dependent taurine dioxygenase"/>
    <property type="match status" value="1"/>
</dbReference>
<keyword evidence="2" id="KW-0479">Metal-binding</keyword>
<dbReference type="RefSeq" id="XP_018283639.1">
    <property type="nucleotide sequence ID" value="XM_018433106.1"/>
</dbReference>
<dbReference type="InterPro" id="IPR051323">
    <property type="entry name" value="AtsK-like"/>
</dbReference>
<organism evidence="8 9">
    <name type="scientific">Phycomyces blakesleeanus (strain ATCC 8743b / DSM 1359 / FGSC 10004 / NBRC 33097 / NRRL 1555)</name>
    <dbReference type="NCBI Taxonomy" id="763407"/>
    <lineage>
        <taxon>Eukaryota</taxon>
        <taxon>Fungi</taxon>
        <taxon>Fungi incertae sedis</taxon>
        <taxon>Mucoromycota</taxon>
        <taxon>Mucoromycotina</taxon>
        <taxon>Mucoromycetes</taxon>
        <taxon>Mucorales</taxon>
        <taxon>Phycomycetaceae</taxon>
        <taxon>Phycomyces</taxon>
    </lineage>
</organism>
<dbReference type="PANTHER" id="PTHR30468">
    <property type="entry name" value="ALPHA-KETOGLUTARATE-DEPENDENT SULFONATE DIOXYGENASE"/>
    <property type="match status" value="1"/>
</dbReference>
<dbReference type="InParanoid" id="A0A167JAH3"/>
<dbReference type="FunCoup" id="A0A167JAH3">
    <property type="interactions" value="330"/>
</dbReference>
<dbReference type="Gene3D" id="3.60.130.10">
    <property type="entry name" value="Clavaminate synthase-like"/>
    <property type="match status" value="1"/>
</dbReference>
<reference evidence="9" key="1">
    <citation type="submission" date="2015-06" db="EMBL/GenBank/DDBJ databases">
        <title>Expansion of signal transduction pathways in fungi by whole-genome duplication.</title>
        <authorList>
            <consortium name="DOE Joint Genome Institute"/>
            <person name="Corrochano L.M."/>
            <person name="Kuo A."/>
            <person name="Marcet-Houben M."/>
            <person name="Polaino S."/>
            <person name="Salamov A."/>
            <person name="Villalobos J.M."/>
            <person name="Alvarez M.I."/>
            <person name="Avalos J."/>
            <person name="Benito E.P."/>
            <person name="Benoit I."/>
            <person name="Burger G."/>
            <person name="Camino L.P."/>
            <person name="Canovas D."/>
            <person name="Cerda-Olmedo E."/>
            <person name="Cheng J.-F."/>
            <person name="Dominguez A."/>
            <person name="Elias M."/>
            <person name="Eslava A.P."/>
            <person name="Glaser F."/>
            <person name="Grimwood J."/>
            <person name="Gutierrez G."/>
            <person name="Heitman J."/>
            <person name="Henrissat B."/>
            <person name="Iturriaga E.A."/>
            <person name="Lang B.F."/>
            <person name="Lavin J.L."/>
            <person name="Lee S."/>
            <person name="Li W."/>
            <person name="Lindquist E."/>
            <person name="Lopez-Garcia S."/>
            <person name="Luque E.M."/>
            <person name="Marcos A.T."/>
            <person name="Martin J."/>
            <person name="McCluskey K."/>
            <person name="Medina H.R."/>
            <person name="Miralles-Duran A."/>
            <person name="Miyazaki A."/>
            <person name="Munoz-Torres E."/>
            <person name="Oguiza J.A."/>
            <person name="Ohm R."/>
            <person name="Olmedo M."/>
            <person name="Orejas M."/>
            <person name="Ortiz-Castellanos L."/>
            <person name="Pisabarro A.G."/>
            <person name="Rodriguez-Romero J."/>
            <person name="Ruiz-Herrera J."/>
            <person name="Ruiz-Vazquez R."/>
            <person name="Sanz C."/>
            <person name="Schackwitz W."/>
            <person name="Schmutz J."/>
            <person name="Shahriari M."/>
            <person name="Shelest E."/>
            <person name="Silva-Franco F."/>
            <person name="Soanes D."/>
            <person name="Syed K."/>
            <person name="Tagua V.G."/>
            <person name="Talbot N.J."/>
            <person name="Thon M."/>
            <person name="De vries R.P."/>
            <person name="Wiebenga A."/>
            <person name="Yadav J.S."/>
            <person name="Braun E.L."/>
            <person name="Baker S."/>
            <person name="Garre V."/>
            <person name="Horwitz B."/>
            <person name="Torres-Martinez S."/>
            <person name="Idnurm A."/>
            <person name="Herrera-Estrella A."/>
            <person name="Gabaldon T."/>
            <person name="Grigoriev I.V."/>
        </authorList>
    </citation>
    <scope>NUCLEOTIDE SEQUENCE [LARGE SCALE GENOMIC DNA]</scope>
    <source>
        <strain evidence="9">NRRL 1555(-)</strain>
    </source>
</reference>
<feature type="compositionally biased region" description="Basic and acidic residues" evidence="6">
    <location>
        <begin position="343"/>
        <end position="361"/>
    </location>
</feature>
<dbReference type="GO" id="GO:0005737">
    <property type="term" value="C:cytoplasm"/>
    <property type="evidence" value="ECO:0007669"/>
    <property type="project" value="TreeGrafter"/>
</dbReference>
<dbReference type="VEuPathDB" id="FungiDB:PHYBLDRAFT_153288"/>
<evidence type="ECO:0000256" key="5">
    <source>
        <dbReference type="ARBA" id="ARBA00023004"/>
    </source>
</evidence>
<evidence type="ECO:0000313" key="8">
    <source>
        <dbReference type="EMBL" id="OAD65599.1"/>
    </source>
</evidence>
<dbReference type="GO" id="GO:0016706">
    <property type="term" value="F:2-oxoglutarate-dependent dioxygenase activity"/>
    <property type="evidence" value="ECO:0007669"/>
    <property type="project" value="TreeGrafter"/>
</dbReference>
<dbReference type="GO" id="GO:0046872">
    <property type="term" value="F:metal ion binding"/>
    <property type="evidence" value="ECO:0007669"/>
    <property type="project" value="UniProtKB-KW"/>
</dbReference>
<keyword evidence="3" id="KW-0223">Dioxygenase</keyword>
<dbReference type="STRING" id="763407.A0A167JAH3"/>
<evidence type="ECO:0000313" key="9">
    <source>
        <dbReference type="Proteomes" id="UP000077315"/>
    </source>
</evidence>
<keyword evidence="4" id="KW-0560">Oxidoreductase</keyword>
<keyword evidence="5" id="KW-0408">Iron</keyword>
<evidence type="ECO:0000256" key="2">
    <source>
        <dbReference type="ARBA" id="ARBA00022723"/>
    </source>
</evidence>
<gene>
    <name evidence="8" type="ORF">PHYBLDRAFT_153288</name>
</gene>
<name>A0A167JAH3_PHYB8</name>
<dbReference type="AlphaFoldDB" id="A0A167JAH3"/>
<dbReference type="GeneID" id="28994012"/>
<dbReference type="InterPro" id="IPR003819">
    <property type="entry name" value="TauD/TfdA-like"/>
</dbReference>
<dbReference type="PANTHER" id="PTHR30468:SF10">
    <property type="entry name" value="TAUD_TFDA-LIKE DOMAIN-CONTAINING PROTEIN"/>
    <property type="match status" value="1"/>
</dbReference>